<name>A0A4R7BUZ0_9HYPH</name>
<comment type="caution">
    <text evidence="1">The sequence shown here is derived from an EMBL/GenBank/DDBJ whole genome shotgun (WGS) entry which is preliminary data.</text>
</comment>
<dbReference type="Proteomes" id="UP000295122">
    <property type="component" value="Unassembled WGS sequence"/>
</dbReference>
<gene>
    <name evidence="1" type="ORF">EV668_2453</name>
</gene>
<dbReference type="RefSeq" id="WP_133770377.1">
    <property type="nucleotide sequence ID" value="NZ_SNZR01000013.1"/>
</dbReference>
<keyword evidence="2" id="KW-1185">Reference proteome</keyword>
<dbReference type="OrthoDB" id="7889158at2"/>
<organism evidence="1 2">
    <name type="scientific">Enterovirga rhinocerotis</name>
    <dbReference type="NCBI Taxonomy" id="1339210"/>
    <lineage>
        <taxon>Bacteria</taxon>
        <taxon>Pseudomonadati</taxon>
        <taxon>Pseudomonadota</taxon>
        <taxon>Alphaproteobacteria</taxon>
        <taxon>Hyphomicrobiales</taxon>
        <taxon>Methylobacteriaceae</taxon>
        <taxon>Enterovirga</taxon>
    </lineage>
</organism>
<proteinExistence type="predicted"/>
<evidence type="ECO:0000313" key="1">
    <source>
        <dbReference type="EMBL" id="TDR89620.1"/>
    </source>
</evidence>
<dbReference type="EMBL" id="SNZR01000013">
    <property type="protein sequence ID" value="TDR89620.1"/>
    <property type="molecule type" value="Genomic_DNA"/>
</dbReference>
<protein>
    <submittedName>
        <fullName evidence="1">Uncharacterized protein</fullName>
    </submittedName>
</protein>
<reference evidence="1 2" key="1">
    <citation type="submission" date="2019-03" db="EMBL/GenBank/DDBJ databases">
        <title>Genomic Encyclopedia of Type Strains, Phase IV (KMG-IV): sequencing the most valuable type-strain genomes for metagenomic binning, comparative biology and taxonomic classification.</title>
        <authorList>
            <person name="Goeker M."/>
        </authorList>
    </citation>
    <scope>NUCLEOTIDE SEQUENCE [LARGE SCALE GENOMIC DNA]</scope>
    <source>
        <strain evidence="1 2">DSM 25903</strain>
    </source>
</reference>
<sequence length="77" mass="8832">MTRRLDEAISQLRGLPPRDQDDAAAVIMSIVEARRPQMRLTPEQIEEVKRTEEGLLDGSVELLTVEQTEEMWRRLGA</sequence>
<accession>A0A4R7BUZ0</accession>
<dbReference type="AlphaFoldDB" id="A0A4R7BUZ0"/>
<evidence type="ECO:0000313" key="2">
    <source>
        <dbReference type="Proteomes" id="UP000295122"/>
    </source>
</evidence>